<evidence type="ECO:0000313" key="1">
    <source>
        <dbReference type="EMBL" id="SMF81795.1"/>
    </source>
</evidence>
<dbReference type="AlphaFoldDB" id="A0A1X7H8S8"/>
<dbReference type="Proteomes" id="UP000192911">
    <property type="component" value="Unassembled WGS sequence"/>
</dbReference>
<gene>
    <name evidence="1" type="ORF">SAMN06295900_12411</name>
</gene>
<organism evidence="1 2">
    <name type="scientific">Trinickia caryophylli</name>
    <name type="common">Paraburkholderia caryophylli</name>
    <dbReference type="NCBI Taxonomy" id="28094"/>
    <lineage>
        <taxon>Bacteria</taxon>
        <taxon>Pseudomonadati</taxon>
        <taxon>Pseudomonadota</taxon>
        <taxon>Betaproteobacteria</taxon>
        <taxon>Burkholderiales</taxon>
        <taxon>Burkholderiaceae</taxon>
        <taxon>Trinickia</taxon>
    </lineage>
</organism>
<dbReference type="RefSeq" id="WP_139831234.1">
    <property type="nucleotide sequence ID" value="NZ_BSQD01000004.1"/>
</dbReference>
<dbReference type="GeneID" id="95553941"/>
<reference evidence="2" key="1">
    <citation type="submission" date="2017-04" db="EMBL/GenBank/DDBJ databases">
        <authorList>
            <person name="Varghese N."/>
            <person name="Submissions S."/>
        </authorList>
    </citation>
    <scope>NUCLEOTIDE SEQUENCE [LARGE SCALE GENOMIC DNA]</scope>
    <source>
        <strain evidence="2">Ballard 720</strain>
    </source>
</reference>
<dbReference type="InterPro" id="IPR048850">
    <property type="entry name" value="BTH_I2711-like"/>
</dbReference>
<dbReference type="STRING" id="28094.SAMN06295900_12411"/>
<name>A0A1X7H8S8_TRICW</name>
<accession>A0A1X7H8S8</accession>
<proteinExistence type="predicted"/>
<dbReference type="OrthoDB" id="9111915at2"/>
<dbReference type="Gene3D" id="1.10.150.610">
    <property type="match status" value="1"/>
</dbReference>
<keyword evidence="2" id="KW-1185">Reference proteome</keyword>
<protein>
    <submittedName>
        <fullName evidence="1">Uncharacterized protein</fullName>
    </submittedName>
</protein>
<dbReference type="Pfam" id="PF21627">
    <property type="entry name" value="BTH_I2711-like"/>
    <property type="match status" value="1"/>
</dbReference>
<sequence>MSRASAIALLIDVRRELLDHQKENGRDELAREALDRLILDVRANRVDIFELRFPALRRVTVL</sequence>
<dbReference type="EMBL" id="FXAH01000024">
    <property type="protein sequence ID" value="SMF81795.1"/>
    <property type="molecule type" value="Genomic_DNA"/>
</dbReference>
<evidence type="ECO:0000313" key="2">
    <source>
        <dbReference type="Proteomes" id="UP000192911"/>
    </source>
</evidence>